<accession>A0ACD1A9L5</accession>
<evidence type="ECO:0000313" key="1">
    <source>
        <dbReference type="EMBL" id="QOX63101.1"/>
    </source>
</evidence>
<dbReference type="EMBL" id="CP042469">
    <property type="protein sequence ID" value="QOX63101.1"/>
    <property type="molecule type" value="Genomic_DNA"/>
</dbReference>
<gene>
    <name evidence="1" type="ORF">FRZ06_06970</name>
</gene>
<protein>
    <submittedName>
        <fullName evidence="1">AAA family ATPase</fullName>
    </submittedName>
</protein>
<proteinExistence type="predicted"/>
<reference evidence="1" key="1">
    <citation type="submission" date="2019-08" db="EMBL/GenBank/DDBJ databases">
        <title>Genome sequence of Clostridiales bacterium MT110.</title>
        <authorList>
            <person name="Cao J."/>
        </authorList>
    </citation>
    <scope>NUCLEOTIDE SEQUENCE</scope>
    <source>
        <strain evidence="1">MT110</strain>
    </source>
</reference>
<organism evidence="1 2">
    <name type="scientific">Anoxybacterium hadale</name>
    <dbReference type="NCBI Taxonomy" id="3408580"/>
    <lineage>
        <taxon>Bacteria</taxon>
        <taxon>Bacillati</taxon>
        <taxon>Bacillota</taxon>
        <taxon>Clostridia</taxon>
        <taxon>Peptostreptococcales</taxon>
        <taxon>Anaerovoracaceae</taxon>
        <taxon>Anoxybacterium</taxon>
    </lineage>
</organism>
<dbReference type="Proteomes" id="UP000594014">
    <property type="component" value="Chromosome"/>
</dbReference>
<evidence type="ECO:0000313" key="2">
    <source>
        <dbReference type="Proteomes" id="UP000594014"/>
    </source>
</evidence>
<name>A0ACD1A9L5_9FIRM</name>
<sequence>MAILHEKCVELIFEQAGIIAVTDKYAKYIYVNKRWEEDTGIPRDVAIGSFNHDLIEGSRAITAIKTGKAVSGDVFIKTRNGKDLPGIMTYMPIFNGDDVVGCFISSSFLSVDQAYAFLEKMESITAEYEFLKGELKKRSGARYCVEDIIGESDAIKHLKEQIYFAGSSNSTVLIKGETGTGKELVAHSIHSCSTRSIFSFVKVNCSAIPENLLESEFFGYEEGTFTGGKKGGKRGKFEKAHLGSIFLDEINHLHLSMQPKLLRVLQEKEVERLGTSESISVDARVIAATNVSLQEMIREGMFREDLYYRLNIMTISIPPLRKRREDIPLLTDAFIQKLSKQMGRNIKGITKEAMSYLQNKDWPGNVRELQNVIERAINASRRDVLDLSAFAVEDHLEDRDQMDFSNLRRSDYEDINKPLIERKSSLEKEAILKTLDLCEQNKSKAARMLNISRTLLYKKLEKYKIDI</sequence>
<keyword evidence="2" id="KW-1185">Reference proteome</keyword>